<dbReference type="KEGG" id="gba:J421_4451"/>
<sequence length="203" mass="22036">MASESRVPSPESRTSHPRELTVALPDWVDAVVDWERPYATDEDKMRLAIALSRENVQRGTGGPFGAAITEQGTGRLVAVGVNSVVRLGNCTLHAEMVAFQLAQAAVGTFTLAAAGMPVHELATSCDPCAMCLGATLWSGVRRVLCGATRDDAMLLRFEEGPVFASSWRYLSHRGLEIRRGLLREEAVAVFDLYRQKGGEIYNG</sequence>
<proteinExistence type="predicted"/>
<dbReference type="InterPro" id="IPR002125">
    <property type="entry name" value="CMP_dCMP_dom"/>
</dbReference>
<dbReference type="EMBL" id="CP007128">
    <property type="protein sequence ID" value="AHG91988.1"/>
    <property type="molecule type" value="Genomic_DNA"/>
</dbReference>
<dbReference type="Proteomes" id="UP000019151">
    <property type="component" value="Chromosome"/>
</dbReference>
<evidence type="ECO:0000259" key="1">
    <source>
        <dbReference type="PROSITE" id="PS51747"/>
    </source>
</evidence>
<dbReference type="CDD" id="cd01285">
    <property type="entry name" value="nucleoside_deaminase"/>
    <property type="match status" value="1"/>
</dbReference>
<dbReference type="GO" id="GO:0006152">
    <property type="term" value="P:purine nucleoside catabolic process"/>
    <property type="evidence" value="ECO:0007669"/>
    <property type="project" value="TreeGrafter"/>
</dbReference>
<dbReference type="PANTHER" id="PTHR11079">
    <property type="entry name" value="CYTOSINE DEAMINASE FAMILY MEMBER"/>
    <property type="match status" value="1"/>
</dbReference>
<dbReference type="RefSeq" id="WP_025413421.1">
    <property type="nucleotide sequence ID" value="NZ_CP007128.1"/>
</dbReference>
<dbReference type="eggNOG" id="COG0590">
    <property type="taxonomic scope" value="Bacteria"/>
</dbReference>
<dbReference type="Pfam" id="PF00383">
    <property type="entry name" value="dCMP_cyt_deam_1"/>
    <property type="match status" value="1"/>
</dbReference>
<dbReference type="HOGENOM" id="CLU_025810_5_2_0"/>
<keyword evidence="3" id="KW-1185">Reference proteome</keyword>
<dbReference type="GO" id="GO:0047974">
    <property type="term" value="F:guanosine deaminase activity"/>
    <property type="evidence" value="ECO:0007669"/>
    <property type="project" value="TreeGrafter"/>
</dbReference>
<protein>
    <submittedName>
        <fullName evidence="2">CMP/dCMP deaminase zinc-binding protein</fullName>
    </submittedName>
</protein>
<dbReference type="AlphaFoldDB" id="W0RQY7"/>
<dbReference type="InParanoid" id="W0RQY7"/>
<feature type="domain" description="CMP/dCMP-type deaminase" evidence="1">
    <location>
        <begin position="39"/>
        <end position="162"/>
    </location>
</feature>
<evidence type="ECO:0000313" key="2">
    <source>
        <dbReference type="EMBL" id="AHG91988.1"/>
    </source>
</evidence>
<name>W0RQY7_9BACT</name>
<evidence type="ECO:0000313" key="3">
    <source>
        <dbReference type="Proteomes" id="UP000019151"/>
    </source>
</evidence>
<dbReference type="OrthoDB" id="9802676at2"/>
<dbReference type="SUPFAM" id="SSF53927">
    <property type="entry name" value="Cytidine deaminase-like"/>
    <property type="match status" value="1"/>
</dbReference>
<dbReference type="STRING" id="861299.J421_4451"/>
<dbReference type="PANTHER" id="PTHR11079:SF161">
    <property type="entry name" value="CMP_DCMP-TYPE DEAMINASE DOMAIN-CONTAINING PROTEIN"/>
    <property type="match status" value="1"/>
</dbReference>
<dbReference type="InterPro" id="IPR016193">
    <property type="entry name" value="Cytidine_deaminase-like"/>
</dbReference>
<gene>
    <name evidence="2" type="ORF">J421_4451</name>
</gene>
<reference evidence="2 3" key="1">
    <citation type="journal article" date="2014" name="Genome Announc.">
        <title>Genome Sequence and Methylome of Soil Bacterium Gemmatirosa kalamazoonensis KBS708T, a Member of the Rarely Cultivated Gemmatimonadetes Phylum.</title>
        <authorList>
            <person name="Debruyn J.M."/>
            <person name="Radosevich M."/>
            <person name="Wommack K.E."/>
            <person name="Polson S.W."/>
            <person name="Hauser L.J."/>
            <person name="Fawaz M.N."/>
            <person name="Korlach J."/>
            <person name="Tsai Y.C."/>
        </authorList>
    </citation>
    <scope>NUCLEOTIDE SEQUENCE [LARGE SCALE GENOMIC DNA]</scope>
    <source>
        <strain evidence="2 3">KBS708</strain>
    </source>
</reference>
<dbReference type="PROSITE" id="PS51747">
    <property type="entry name" value="CYT_DCMP_DEAMINASES_2"/>
    <property type="match status" value="1"/>
</dbReference>
<accession>W0RQY7</accession>
<organism evidence="2 3">
    <name type="scientific">Gemmatirosa kalamazoonensis</name>
    <dbReference type="NCBI Taxonomy" id="861299"/>
    <lineage>
        <taxon>Bacteria</taxon>
        <taxon>Pseudomonadati</taxon>
        <taxon>Gemmatimonadota</taxon>
        <taxon>Gemmatimonadia</taxon>
        <taxon>Gemmatimonadales</taxon>
        <taxon>Gemmatimonadaceae</taxon>
        <taxon>Gemmatirosa</taxon>
    </lineage>
</organism>
<dbReference type="Gene3D" id="3.40.140.10">
    <property type="entry name" value="Cytidine Deaminase, domain 2"/>
    <property type="match status" value="1"/>
</dbReference>